<dbReference type="CDD" id="cd00761">
    <property type="entry name" value="Glyco_tranf_GTA_type"/>
    <property type="match status" value="1"/>
</dbReference>
<sequence length="321" mass="37508">MEKRDELITIIMPVYNVKEYISACFDSVINQTYRNFELILVDDGSTDESGTICDEYAQKDSRISAIHKENGGVSDARNIAIPLAKGNYICFVDPDDILAPTYLQKLYETMIESGADLVACNYYSFYDGDVIPEDIGNGTHETLVITEKEMEDEAFAAEYTVRMVIPINKMYKKCIFDKIKYPVGKIHEDAYVYHHMLHEVQKVVYISDILYYYRLRKNSITNSGFKIKELEDSMGAVIDRIDFYHGLGKQRLTDIAIDGYLYFLWRNIDIMKKEGIKDYKELIKPYIRIFRNKIRYLKVSKGYPLKKLLKMYYIAYLKTDY</sequence>
<accession>A0A1H9USW1</accession>
<dbReference type="SUPFAM" id="SSF53448">
    <property type="entry name" value="Nucleotide-diphospho-sugar transferases"/>
    <property type="match status" value="1"/>
</dbReference>
<evidence type="ECO:0000313" key="5">
    <source>
        <dbReference type="Proteomes" id="UP000182584"/>
    </source>
</evidence>
<dbReference type="RefSeq" id="WP_074757234.1">
    <property type="nucleotide sequence ID" value="NZ_FOGJ01000019.1"/>
</dbReference>
<dbReference type="Pfam" id="PF00535">
    <property type="entry name" value="Glycos_transf_2"/>
    <property type="match status" value="1"/>
</dbReference>
<dbReference type="Proteomes" id="UP000182584">
    <property type="component" value="Unassembled WGS sequence"/>
</dbReference>
<name>A0A1H9USW1_BUTFI</name>
<dbReference type="PANTHER" id="PTHR22916">
    <property type="entry name" value="GLYCOSYLTRANSFERASE"/>
    <property type="match status" value="1"/>
</dbReference>
<dbReference type="GO" id="GO:0016757">
    <property type="term" value="F:glycosyltransferase activity"/>
    <property type="evidence" value="ECO:0007669"/>
    <property type="project" value="UniProtKB-KW"/>
</dbReference>
<evidence type="ECO:0000259" key="3">
    <source>
        <dbReference type="Pfam" id="PF00535"/>
    </source>
</evidence>
<organism evidence="4 5">
    <name type="scientific">Butyrivibrio fibrisolvens</name>
    <dbReference type="NCBI Taxonomy" id="831"/>
    <lineage>
        <taxon>Bacteria</taxon>
        <taxon>Bacillati</taxon>
        <taxon>Bacillota</taxon>
        <taxon>Clostridia</taxon>
        <taxon>Lachnospirales</taxon>
        <taxon>Lachnospiraceae</taxon>
        <taxon>Butyrivibrio</taxon>
    </lineage>
</organism>
<dbReference type="EMBL" id="FOGJ01000019">
    <property type="protein sequence ID" value="SES12421.1"/>
    <property type="molecule type" value="Genomic_DNA"/>
</dbReference>
<keyword evidence="2 4" id="KW-0808">Transferase</keyword>
<evidence type="ECO:0000256" key="1">
    <source>
        <dbReference type="ARBA" id="ARBA00022676"/>
    </source>
</evidence>
<gene>
    <name evidence="4" type="ORF">SAMN04487884_11985</name>
</gene>
<protein>
    <submittedName>
        <fullName evidence="4">Glycosyltransferase involved in cell wall bisynthesis</fullName>
    </submittedName>
</protein>
<evidence type="ECO:0000313" key="4">
    <source>
        <dbReference type="EMBL" id="SES12421.1"/>
    </source>
</evidence>
<dbReference type="Gene3D" id="3.90.550.10">
    <property type="entry name" value="Spore Coat Polysaccharide Biosynthesis Protein SpsA, Chain A"/>
    <property type="match status" value="1"/>
</dbReference>
<dbReference type="OrthoDB" id="9807674at2"/>
<dbReference type="AlphaFoldDB" id="A0A1H9USW1"/>
<proteinExistence type="predicted"/>
<dbReference type="InterPro" id="IPR001173">
    <property type="entry name" value="Glyco_trans_2-like"/>
</dbReference>
<feature type="domain" description="Glycosyltransferase 2-like" evidence="3">
    <location>
        <begin position="9"/>
        <end position="178"/>
    </location>
</feature>
<evidence type="ECO:0000256" key="2">
    <source>
        <dbReference type="ARBA" id="ARBA00022679"/>
    </source>
</evidence>
<keyword evidence="1" id="KW-0328">Glycosyltransferase</keyword>
<dbReference type="PANTHER" id="PTHR22916:SF51">
    <property type="entry name" value="GLYCOSYLTRANSFERASE EPSH-RELATED"/>
    <property type="match status" value="1"/>
</dbReference>
<reference evidence="4 5" key="1">
    <citation type="submission" date="2016-10" db="EMBL/GenBank/DDBJ databases">
        <authorList>
            <person name="de Groot N.N."/>
        </authorList>
    </citation>
    <scope>NUCLEOTIDE SEQUENCE [LARGE SCALE GENOMIC DNA]</scope>
    <source>
        <strain evidence="4 5">AR40</strain>
    </source>
</reference>
<dbReference type="InterPro" id="IPR029044">
    <property type="entry name" value="Nucleotide-diphossugar_trans"/>
</dbReference>